<keyword evidence="4" id="KW-1185">Reference proteome</keyword>
<dbReference type="EMBL" id="FNJB01000005">
    <property type="protein sequence ID" value="SDO89397.1"/>
    <property type="molecule type" value="Genomic_DNA"/>
</dbReference>
<feature type="compositionally biased region" description="Low complexity" evidence="1">
    <location>
        <begin position="65"/>
        <end position="75"/>
    </location>
</feature>
<dbReference type="AlphaFoldDB" id="A0A1H0N9N0"/>
<evidence type="ECO:0000313" key="4">
    <source>
        <dbReference type="Proteomes" id="UP000199651"/>
    </source>
</evidence>
<evidence type="ECO:0000256" key="2">
    <source>
        <dbReference type="SAM" id="SignalP"/>
    </source>
</evidence>
<feature type="region of interest" description="Disordered" evidence="1">
    <location>
        <begin position="57"/>
        <end position="106"/>
    </location>
</feature>
<feature type="signal peptide" evidence="2">
    <location>
        <begin position="1"/>
        <end position="28"/>
    </location>
</feature>
<dbReference type="Proteomes" id="UP000199651">
    <property type="component" value="Unassembled WGS sequence"/>
</dbReference>
<keyword evidence="2" id="KW-0732">Signal</keyword>
<reference evidence="4" key="1">
    <citation type="submission" date="2016-10" db="EMBL/GenBank/DDBJ databases">
        <authorList>
            <person name="Varghese N."/>
            <person name="Submissions S."/>
        </authorList>
    </citation>
    <scope>NUCLEOTIDE SEQUENCE [LARGE SCALE GENOMIC DNA]</scope>
    <source>
        <strain evidence="4">IBRC-M 10655</strain>
    </source>
</reference>
<gene>
    <name evidence="3" type="ORF">SAMN05192558_105264</name>
</gene>
<accession>A0A1H0N9N0</accession>
<dbReference type="STRING" id="504798.SAMN05421871_102314"/>
<sequence length="119" mass="12106">MGKQPTPARRRGAWSGLALLISSLLVLAAALCPPHQDSVGAAPAAVEHHLDGCGVGAHQAHVPDSTSTSTSTATAESDHCERPVTALPADPAPPVETPRASLPRPSGRALLVEISVARS</sequence>
<evidence type="ECO:0000256" key="1">
    <source>
        <dbReference type="SAM" id="MobiDB-lite"/>
    </source>
</evidence>
<dbReference type="RefSeq" id="WP_091375010.1">
    <property type="nucleotide sequence ID" value="NZ_FNDV01000002.1"/>
</dbReference>
<evidence type="ECO:0008006" key="5">
    <source>
        <dbReference type="Google" id="ProtNLM"/>
    </source>
</evidence>
<protein>
    <recommendedName>
        <fullName evidence="5">Secreted protein</fullName>
    </recommendedName>
</protein>
<feature type="chain" id="PRO_5038466873" description="Secreted protein" evidence="2">
    <location>
        <begin position="29"/>
        <end position="119"/>
    </location>
</feature>
<evidence type="ECO:0000313" key="3">
    <source>
        <dbReference type="EMBL" id="SDO89397.1"/>
    </source>
</evidence>
<organism evidence="3 4">
    <name type="scientific">Actinokineospora alba</name>
    <dbReference type="NCBI Taxonomy" id="504798"/>
    <lineage>
        <taxon>Bacteria</taxon>
        <taxon>Bacillati</taxon>
        <taxon>Actinomycetota</taxon>
        <taxon>Actinomycetes</taxon>
        <taxon>Pseudonocardiales</taxon>
        <taxon>Pseudonocardiaceae</taxon>
        <taxon>Actinokineospora</taxon>
    </lineage>
</organism>
<proteinExistence type="predicted"/>
<name>A0A1H0N9N0_9PSEU</name>